<reference evidence="1 2" key="1">
    <citation type="journal article" date="2019" name="Int. J. Syst. Evol. Microbiol.">
        <title>The Global Catalogue of Microorganisms (GCM) 10K type strain sequencing project: providing services to taxonomists for standard genome sequencing and annotation.</title>
        <authorList>
            <consortium name="The Broad Institute Genomics Platform"/>
            <consortium name="The Broad Institute Genome Sequencing Center for Infectious Disease"/>
            <person name="Wu L."/>
            <person name="Ma J."/>
        </authorList>
    </citation>
    <scope>NUCLEOTIDE SEQUENCE [LARGE SCALE GENOMIC DNA]</scope>
    <source>
        <strain evidence="1 2">JCM 16082</strain>
    </source>
</reference>
<proteinExistence type="predicted"/>
<gene>
    <name evidence="1" type="ORF">GCM10009117_03320</name>
</gene>
<sequence>MKKFRDGIGVKDNRISINSKTQNPYKSFTLLKISTGTNSPSLWEGWNFVEIPGWAKNSGMRRDGFKISGWTKTMKK</sequence>
<name>A0ABN1MDK7_9FLAO</name>
<dbReference type="EMBL" id="BAAAFG010000002">
    <property type="protein sequence ID" value="GAA0871186.1"/>
    <property type="molecule type" value="Genomic_DNA"/>
</dbReference>
<organism evidence="1 2">
    <name type="scientific">Gangjinia marincola</name>
    <dbReference type="NCBI Taxonomy" id="578463"/>
    <lineage>
        <taxon>Bacteria</taxon>
        <taxon>Pseudomonadati</taxon>
        <taxon>Bacteroidota</taxon>
        <taxon>Flavobacteriia</taxon>
        <taxon>Flavobacteriales</taxon>
        <taxon>Flavobacteriaceae</taxon>
        <taxon>Gangjinia</taxon>
    </lineage>
</organism>
<dbReference type="Proteomes" id="UP001500507">
    <property type="component" value="Unassembled WGS sequence"/>
</dbReference>
<keyword evidence="2" id="KW-1185">Reference proteome</keyword>
<protein>
    <submittedName>
        <fullName evidence="1">Uncharacterized protein</fullName>
    </submittedName>
</protein>
<comment type="caution">
    <text evidence="1">The sequence shown here is derived from an EMBL/GenBank/DDBJ whole genome shotgun (WGS) entry which is preliminary data.</text>
</comment>
<evidence type="ECO:0000313" key="1">
    <source>
        <dbReference type="EMBL" id="GAA0871186.1"/>
    </source>
</evidence>
<evidence type="ECO:0000313" key="2">
    <source>
        <dbReference type="Proteomes" id="UP001500507"/>
    </source>
</evidence>
<accession>A0ABN1MDK7</accession>